<evidence type="ECO:0000313" key="2">
    <source>
        <dbReference type="Proteomes" id="UP000289340"/>
    </source>
</evidence>
<gene>
    <name evidence="1" type="ORF">D0Y65_010137</name>
</gene>
<proteinExistence type="predicted"/>
<dbReference type="Proteomes" id="UP000289340">
    <property type="component" value="Chromosome 4"/>
</dbReference>
<dbReference type="AlphaFoldDB" id="A0A445L1V5"/>
<reference evidence="1 2" key="1">
    <citation type="submission" date="2018-09" db="EMBL/GenBank/DDBJ databases">
        <title>A high-quality reference genome of wild soybean provides a powerful tool to mine soybean genomes.</title>
        <authorList>
            <person name="Xie M."/>
            <person name="Chung C.Y.L."/>
            <person name="Li M.-W."/>
            <person name="Wong F.-L."/>
            <person name="Chan T.-F."/>
            <person name="Lam H.-M."/>
        </authorList>
    </citation>
    <scope>NUCLEOTIDE SEQUENCE [LARGE SCALE GENOMIC DNA]</scope>
    <source>
        <strain evidence="2">cv. W05</strain>
        <tissue evidence="1">Hypocotyl of etiolated seedlings</tissue>
    </source>
</reference>
<organism evidence="1 2">
    <name type="scientific">Glycine soja</name>
    <name type="common">Wild soybean</name>
    <dbReference type="NCBI Taxonomy" id="3848"/>
    <lineage>
        <taxon>Eukaryota</taxon>
        <taxon>Viridiplantae</taxon>
        <taxon>Streptophyta</taxon>
        <taxon>Embryophyta</taxon>
        <taxon>Tracheophyta</taxon>
        <taxon>Spermatophyta</taxon>
        <taxon>Magnoliopsida</taxon>
        <taxon>eudicotyledons</taxon>
        <taxon>Gunneridae</taxon>
        <taxon>Pentapetalae</taxon>
        <taxon>rosids</taxon>
        <taxon>fabids</taxon>
        <taxon>Fabales</taxon>
        <taxon>Fabaceae</taxon>
        <taxon>Papilionoideae</taxon>
        <taxon>50 kb inversion clade</taxon>
        <taxon>NPAAA clade</taxon>
        <taxon>indigoferoid/millettioid clade</taxon>
        <taxon>Phaseoleae</taxon>
        <taxon>Glycine</taxon>
        <taxon>Glycine subgen. Soja</taxon>
    </lineage>
</organism>
<evidence type="ECO:0000313" key="1">
    <source>
        <dbReference type="EMBL" id="RZC17158.1"/>
    </source>
</evidence>
<name>A0A445L1V5_GLYSO</name>
<comment type="caution">
    <text evidence="1">The sequence shown here is derived from an EMBL/GenBank/DDBJ whole genome shotgun (WGS) entry which is preliminary data.</text>
</comment>
<protein>
    <recommendedName>
        <fullName evidence="3">RNase H type-1 domain-containing protein</fullName>
    </recommendedName>
</protein>
<dbReference type="EMBL" id="QZWG01000004">
    <property type="protein sequence ID" value="RZC17158.1"/>
    <property type="molecule type" value="Genomic_DNA"/>
</dbReference>
<accession>A0A445L1V5</accession>
<sequence length="218" mass="24761">MSMAIPKSILLEIEKVQRAFIWGDTQDKCRVHVIDWRTMSLPKVNGGAAMCNLRKTNTACLMKLGCAIRVDSRSLDRWILWNLNMRAHSMYGISWLELWANACHLIFWFWRNKDLHDANFVRPIRPVNSINIRWIPPDPGWICLNTDGPLKRDLGFAVVEVQVSHVYKEGNMCADALANLAYQMQESDSVVFELAPSSICSLVSSTARGDSLPQDVLV</sequence>
<keyword evidence="2" id="KW-1185">Reference proteome</keyword>
<evidence type="ECO:0008006" key="3">
    <source>
        <dbReference type="Google" id="ProtNLM"/>
    </source>
</evidence>